<organism evidence="1">
    <name type="scientific">marine sediment metagenome</name>
    <dbReference type="NCBI Taxonomy" id="412755"/>
    <lineage>
        <taxon>unclassified sequences</taxon>
        <taxon>metagenomes</taxon>
        <taxon>ecological metagenomes</taxon>
    </lineage>
</organism>
<feature type="non-terminal residue" evidence="1">
    <location>
        <position position="83"/>
    </location>
</feature>
<evidence type="ECO:0000313" key="1">
    <source>
        <dbReference type="EMBL" id="GAH20466.1"/>
    </source>
</evidence>
<proteinExistence type="predicted"/>
<name>X1DHY7_9ZZZZ</name>
<gene>
    <name evidence="1" type="ORF">S03H2_08931</name>
</gene>
<dbReference type="EMBL" id="BARU01004435">
    <property type="protein sequence ID" value="GAH20466.1"/>
    <property type="molecule type" value="Genomic_DNA"/>
</dbReference>
<comment type="caution">
    <text evidence="1">The sequence shown here is derived from an EMBL/GenBank/DDBJ whole genome shotgun (WGS) entry which is preliminary data.</text>
</comment>
<sequence length="83" mass="8971">MTQQATTNEIIRSLILEMAQANGGLKGIAEKAKIGYSALWNQMNRGKGILAYTIPGIVNGTGDVRLLHRICEPCGFIPTQSVK</sequence>
<dbReference type="AlphaFoldDB" id="X1DHY7"/>
<reference evidence="1" key="1">
    <citation type="journal article" date="2014" name="Front. Microbiol.">
        <title>High frequency of phylogenetically diverse reductive dehalogenase-homologous genes in deep subseafloor sedimentary metagenomes.</title>
        <authorList>
            <person name="Kawai M."/>
            <person name="Futagami T."/>
            <person name="Toyoda A."/>
            <person name="Takaki Y."/>
            <person name="Nishi S."/>
            <person name="Hori S."/>
            <person name="Arai W."/>
            <person name="Tsubouchi T."/>
            <person name="Morono Y."/>
            <person name="Uchiyama I."/>
            <person name="Ito T."/>
            <person name="Fujiyama A."/>
            <person name="Inagaki F."/>
            <person name="Takami H."/>
        </authorList>
    </citation>
    <scope>NUCLEOTIDE SEQUENCE</scope>
    <source>
        <strain evidence="1">Expedition CK06-06</strain>
    </source>
</reference>
<accession>X1DHY7</accession>
<protein>
    <submittedName>
        <fullName evidence="1">Uncharacterized protein</fullName>
    </submittedName>
</protein>